<dbReference type="SUPFAM" id="SSF116734">
    <property type="entry name" value="DNA methylase specificity domain"/>
    <property type="match status" value="2"/>
</dbReference>
<sequence>MSDWKQLRDFIKVESGFAFPSDAFSDFGVPIIRMSDLQKGIVTLNKAARVDPKKVIGLDRFKLQNGDFLIGMSGSLGAYGVVDSELESSYLNQRVGRIVKKDQSSGIYQYLILLLTSSHYLRYANKIATGIAQLNISARQIEDFYSFIPSINEQQVIANILNTLDTQIRQTEALIAKLQHVKQGLLYDLLTRGIDESGQLRPPYEQAPELYKASPLGWIPKEWESTELGNVLSHIDAGRSPNCPDIPAPSGVWGVLKVSAVHPDGFKEQETKIVEQSVFHNPQLEVKDGDLLITRANTPELVGLPCLVYTDRSRLMLSDKTLRLNFKEAQDKAFFFYTLTQSWVRSQIQVAATGTSMSMKNISQSALKSLKVKEPPATEQKMISLRVYEAARQISKESQFLNKLKKQKAGLMDDLLTGRVRVTELIDQQQQAS</sequence>
<dbReference type="InterPro" id="IPR044946">
    <property type="entry name" value="Restrct_endonuc_typeI_TRD_sf"/>
</dbReference>
<evidence type="ECO:0000256" key="2">
    <source>
        <dbReference type="ARBA" id="ARBA00022747"/>
    </source>
</evidence>
<feature type="domain" description="Type I restriction modification DNA specificity" evidence="4">
    <location>
        <begin position="1"/>
        <end position="179"/>
    </location>
</feature>
<keyword evidence="6" id="KW-1185">Reference proteome</keyword>
<dbReference type="CDD" id="cd17278">
    <property type="entry name" value="RMtype1_S_LdeBORF1052P-TRD2-CR2"/>
    <property type="match status" value="1"/>
</dbReference>
<keyword evidence="3" id="KW-0238">DNA-binding</keyword>
<comment type="caution">
    <text evidence="5">The sequence shown here is derived from an EMBL/GenBank/DDBJ whole genome shotgun (WGS) entry which is preliminary data.</text>
</comment>
<name>A0A2T0V3Q5_9GAMM</name>
<dbReference type="OrthoDB" id="398435at2"/>
<evidence type="ECO:0000256" key="1">
    <source>
        <dbReference type="ARBA" id="ARBA00010923"/>
    </source>
</evidence>
<dbReference type="Pfam" id="PF01420">
    <property type="entry name" value="Methylase_S"/>
    <property type="match status" value="1"/>
</dbReference>
<dbReference type="PANTHER" id="PTHR30408">
    <property type="entry name" value="TYPE-1 RESTRICTION ENZYME ECOKI SPECIFICITY PROTEIN"/>
    <property type="match status" value="1"/>
</dbReference>
<evidence type="ECO:0000259" key="4">
    <source>
        <dbReference type="Pfam" id="PF01420"/>
    </source>
</evidence>
<dbReference type="AlphaFoldDB" id="A0A2T0V3Q5"/>
<dbReference type="Proteomes" id="UP000237647">
    <property type="component" value="Unassembled WGS sequence"/>
</dbReference>
<dbReference type="Gene3D" id="1.10.287.1120">
    <property type="entry name" value="Bipartite methylase S protein"/>
    <property type="match status" value="1"/>
</dbReference>
<proteinExistence type="inferred from homology"/>
<dbReference type="PANTHER" id="PTHR30408:SF12">
    <property type="entry name" value="TYPE I RESTRICTION ENZYME MJAVIII SPECIFICITY SUBUNIT"/>
    <property type="match status" value="1"/>
</dbReference>
<evidence type="ECO:0000313" key="5">
    <source>
        <dbReference type="EMBL" id="PRY64803.1"/>
    </source>
</evidence>
<dbReference type="GO" id="GO:0009307">
    <property type="term" value="P:DNA restriction-modification system"/>
    <property type="evidence" value="ECO:0007669"/>
    <property type="project" value="UniProtKB-KW"/>
</dbReference>
<dbReference type="InterPro" id="IPR052021">
    <property type="entry name" value="Type-I_RS_S_subunit"/>
</dbReference>
<protein>
    <submittedName>
        <fullName evidence="5">Type I restriction enzyme S subunit</fullName>
    </submittedName>
</protein>
<comment type="similarity">
    <text evidence="1">Belongs to the type-I restriction system S methylase family.</text>
</comment>
<gene>
    <name evidence="5" type="ORF">B0H98_104107</name>
</gene>
<evidence type="ECO:0000256" key="3">
    <source>
        <dbReference type="ARBA" id="ARBA00023125"/>
    </source>
</evidence>
<dbReference type="GO" id="GO:0003677">
    <property type="term" value="F:DNA binding"/>
    <property type="evidence" value="ECO:0007669"/>
    <property type="project" value="UniProtKB-KW"/>
</dbReference>
<dbReference type="RefSeq" id="WP_106374641.1">
    <property type="nucleotide sequence ID" value="NZ_PVTK01000004.1"/>
</dbReference>
<evidence type="ECO:0000313" key="6">
    <source>
        <dbReference type="Proteomes" id="UP000237647"/>
    </source>
</evidence>
<keyword evidence="2" id="KW-0680">Restriction system</keyword>
<reference evidence="5 6" key="1">
    <citation type="submission" date="2018-03" db="EMBL/GenBank/DDBJ databases">
        <title>Genomic Encyclopedia of Type Strains, Phase III (KMG-III): the genomes of soil and plant-associated and newly described type strains.</title>
        <authorList>
            <person name="Whitman W."/>
        </authorList>
    </citation>
    <scope>NUCLEOTIDE SEQUENCE [LARGE SCALE GENOMIC DNA]</scope>
    <source>
        <strain evidence="5 6">CGMCC 1.12152</strain>
    </source>
</reference>
<dbReference type="Gene3D" id="3.90.220.20">
    <property type="entry name" value="DNA methylase specificity domains"/>
    <property type="match status" value="2"/>
</dbReference>
<accession>A0A2T0V3Q5</accession>
<dbReference type="InterPro" id="IPR000055">
    <property type="entry name" value="Restrct_endonuc_typeI_TRD"/>
</dbReference>
<organism evidence="5 6">
    <name type="scientific">Vreelandella songnenensis</name>
    <dbReference type="NCBI Taxonomy" id="1176243"/>
    <lineage>
        <taxon>Bacteria</taxon>
        <taxon>Pseudomonadati</taxon>
        <taxon>Pseudomonadota</taxon>
        <taxon>Gammaproteobacteria</taxon>
        <taxon>Oceanospirillales</taxon>
        <taxon>Halomonadaceae</taxon>
        <taxon>Vreelandella</taxon>
    </lineage>
</organism>
<dbReference type="EMBL" id="PVTK01000004">
    <property type="protein sequence ID" value="PRY64803.1"/>
    <property type="molecule type" value="Genomic_DNA"/>
</dbReference>